<evidence type="ECO:0000256" key="7">
    <source>
        <dbReference type="PROSITE-ProRule" id="PRU10137"/>
    </source>
</evidence>
<reference evidence="10 11" key="1">
    <citation type="submission" date="2018-06" db="EMBL/GenBank/DDBJ databases">
        <authorList>
            <consortium name="Pathogen Informatics"/>
            <person name="Doyle S."/>
        </authorList>
    </citation>
    <scope>NUCLEOTIDE SEQUENCE [LARGE SCALE GENOMIC DNA]</scope>
    <source>
        <strain evidence="10 11">NCTC9426</strain>
    </source>
</reference>
<comment type="similarity">
    <text evidence="1">Belongs to the site-specific recombinase resolvase family.</text>
</comment>
<dbReference type="PROSITE" id="PS51736">
    <property type="entry name" value="RECOMBINASES_3"/>
    <property type="match status" value="1"/>
</dbReference>
<feature type="active site" description="O-(5'-phospho-DNA)-serine intermediate" evidence="6 7">
    <location>
        <position position="9"/>
    </location>
</feature>
<dbReference type="InterPro" id="IPR050639">
    <property type="entry name" value="SSR_resolvase"/>
</dbReference>
<keyword evidence="4" id="KW-0238">DNA-binding</keyword>
<dbReference type="FunFam" id="3.40.50.1390:FF:000001">
    <property type="entry name" value="DNA recombinase"/>
    <property type="match status" value="1"/>
</dbReference>
<evidence type="ECO:0000256" key="1">
    <source>
        <dbReference type="ARBA" id="ARBA00009913"/>
    </source>
</evidence>
<evidence type="ECO:0000259" key="9">
    <source>
        <dbReference type="PROSITE" id="PS51736"/>
    </source>
</evidence>
<dbReference type="RefSeq" id="WP_115368533.1">
    <property type="nucleotide sequence ID" value="NZ_UGPZ01000001.1"/>
</dbReference>
<dbReference type="Gene3D" id="3.40.50.1390">
    <property type="entry name" value="Resolvase, N-terminal catalytic domain"/>
    <property type="match status" value="1"/>
</dbReference>
<dbReference type="Gene3D" id="1.10.10.60">
    <property type="entry name" value="Homeodomain-like"/>
    <property type="match status" value="1"/>
</dbReference>
<keyword evidence="2" id="KW-0229">DNA integration</keyword>
<proteinExistence type="inferred from homology"/>
<dbReference type="GO" id="GO:0000150">
    <property type="term" value="F:DNA strand exchange activity"/>
    <property type="evidence" value="ECO:0007669"/>
    <property type="project" value="UniProtKB-KW"/>
</dbReference>
<feature type="region of interest" description="Disordered" evidence="8">
    <location>
        <begin position="221"/>
        <end position="249"/>
    </location>
</feature>
<dbReference type="Pfam" id="PF00239">
    <property type="entry name" value="Resolvase"/>
    <property type="match status" value="1"/>
</dbReference>
<evidence type="ECO:0000256" key="6">
    <source>
        <dbReference type="PIRSR" id="PIRSR606118-50"/>
    </source>
</evidence>
<evidence type="ECO:0000313" key="10">
    <source>
        <dbReference type="EMBL" id="STY88567.1"/>
    </source>
</evidence>
<dbReference type="GO" id="GO:0015074">
    <property type="term" value="P:DNA integration"/>
    <property type="evidence" value="ECO:0007669"/>
    <property type="project" value="UniProtKB-KW"/>
</dbReference>
<dbReference type="InterPro" id="IPR036162">
    <property type="entry name" value="Resolvase-like_N_sf"/>
</dbReference>
<evidence type="ECO:0000256" key="2">
    <source>
        <dbReference type="ARBA" id="ARBA00022908"/>
    </source>
</evidence>
<dbReference type="InterPro" id="IPR006119">
    <property type="entry name" value="Resolv_N"/>
</dbReference>
<dbReference type="SUPFAM" id="SSF53041">
    <property type="entry name" value="Resolvase-like"/>
    <property type="match status" value="1"/>
</dbReference>
<dbReference type="GO" id="GO:0003677">
    <property type="term" value="F:DNA binding"/>
    <property type="evidence" value="ECO:0007669"/>
    <property type="project" value="UniProtKB-KW"/>
</dbReference>
<dbReference type="InterPro" id="IPR006118">
    <property type="entry name" value="Recombinase_CS"/>
</dbReference>
<evidence type="ECO:0000256" key="4">
    <source>
        <dbReference type="ARBA" id="ARBA00023125"/>
    </source>
</evidence>
<accession>A0A378PTD8</accession>
<dbReference type="InterPro" id="IPR009057">
    <property type="entry name" value="Homeodomain-like_sf"/>
</dbReference>
<name>A0A378PTD8_MORBO</name>
<dbReference type="PROSITE" id="PS00397">
    <property type="entry name" value="RECOMBINASES_1"/>
    <property type="match status" value="1"/>
</dbReference>
<dbReference type="AlphaFoldDB" id="A0A378PTD8"/>
<feature type="domain" description="Resolvase/invertase-type recombinase catalytic" evidence="9">
    <location>
        <begin position="1"/>
        <end position="138"/>
    </location>
</feature>
<evidence type="ECO:0000256" key="8">
    <source>
        <dbReference type="SAM" id="MobiDB-lite"/>
    </source>
</evidence>
<sequence length="319" mass="35750">MIYGYIRVSTSGQERGTSLSTQRARLKEQGADKIVSETRSGASTDRPELAKLLSKLVRGDTLLVYRFDRLARNTRHLLEIVEDLTARGIEFKSVSENIDTSTPTGKMFLTVMGAIAELERATIKERTEQGYRAYIENGGKVGRRATDQDRLNLAKRLLLEGQRYADVAKQTNIPAKTLYRHFPSREIDRLKDGKLTPKEALSLEKIKPALASQAVIKTSKKRGKAPVKAKDNVTPLPKSEPDSKSSKITPAQARHLRFIAHFESLSHSEQTAILDETAKKITAIKQKQFSQDRAEGVAHKNFDYVFVMAEIMGIAYSKF</sequence>
<evidence type="ECO:0000256" key="5">
    <source>
        <dbReference type="ARBA" id="ARBA00023172"/>
    </source>
</evidence>
<evidence type="ECO:0000313" key="11">
    <source>
        <dbReference type="Proteomes" id="UP000254133"/>
    </source>
</evidence>
<dbReference type="Proteomes" id="UP000254133">
    <property type="component" value="Unassembled WGS sequence"/>
</dbReference>
<protein>
    <submittedName>
        <fullName evidence="10">DNA-invertase hin</fullName>
    </submittedName>
</protein>
<dbReference type="SUPFAM" id="SSF46689">
    <property type="entry name" value="Homeodomain-like"/>
    <property type="match status" value="1"/>
</dbReference>
<organism evidence="10 11">
    <name type="scientific">Moraxella bovis</name>
    <dbReference type="NCBI Taxonomy" id="476"/>
    <lineage>
        <taxon>Bacteria</taxon>
        <taxon>Pseudomonadati</taxon>
        <taxon>Pseudomonadota</taxon>
        <taxon>Gammaproteobacteria</taxon>
        <taxon>Moraxellales</taxon>
        <taxon>Moraxellaceae</taxon>
        <taxon>Moraxella</taxon>
    </lineage>
</organism>
<evidence type="ECO:0000256" key="3">
    <source>
        <dbReference type="ARBA" id="ARBA00023100"/>
    </source>
</evidence>
<dbReference type="PANTHER" id="PTHR30461:SF2">
    <property type="entry name" value="SERINE RECOMBINASE PINE-RELATED"/>
    <property type="match status" value="1"/>
</dbReference>
<dbReference type="EMBL" id="UGPZ01000001">
    <property type="protein sequence ID" value="STY88567.1"/>
    <property type="molecule type" value="Genomic_DNA"/>
</dbReference>
<gene>
    <name evidence="10" type="primary">hin</name>
    <name evidence="10" type="ORF">NCTC9426_00005</name>
</gene>
<dbReference type="PANTHER" id="PTHR30461">
    <property type="entry name" value="DNA-INVERTASE FROM LAMBDOID PROPHAGE"/>
    <property type="match status" value="1"/>
</dbReference>
<keyword evidence="5" id="KW-0233">DNA recombination</keyword>
<dbReference type="CDD" id="cd03768">
    <property type="entry name" value="SR_ResInv"/>
    <property type="match status" value="1"/>
</dbReference>
<dbReference type="SMART" id="SM00857">
    <property type="entry name" value="Resolvase"/>
    <property type="match status" value="1"/>
</dbReference>
<keyword evidence="3" id="KW-0230">DNA invertase</keyword>